<reference evidence="10" key="1">
    <citation type="journal article" date="2023" name="bioRxiv">
        <title>Scaffold-level genome assemblies of two parasitoid biocontrol wasps reveal the parthenogenesis mechanism and an associated novel virus.</title>
        <authorList>
            <person name="Inwood S."/>
            <person name="Skelly J."/>
            <person name="Guhlin J."/>
            <person name="Harrop T."/>
            <person name="Goldson S."/>
            <person name="Dearden P."/>
        </authorList>
    </citation>
    <scope>NUCLEOTIDE SEQUENCE</scope>
    <source>
        <strain evidence="10">Lincoln</strain>
        <tissue evidence="10">Whole body</tissue>
    </source>
</reference>
<dbReference type="SUPFAM" id="SSF53383">
    <property type="entry name" value="PLP-dependent transferases"/>
    <property type="match status" value="1"/>
</dbReference>
<comment type="caution">
    <text evidence="10">The sequence shown here is derived from an EMBL/GenBank/DDBJ whole genome shotgun (WGS) entry which is preliminary data.</text>
</comment>
<comment type="subcellular location">
    <subcellularLocation>
        <location evidence="2">Secreted</location>
    </subcellularLocation>
</comment>
<keyword evidence="11" id="KW-1185">Reference proteome</keyword>
<evidence type="ECO:0000256" key="6">
    <source>
        <dbReference type="ARBA" id="ARBA00022801"/>
    </source>
</evidence>
<evidence type="ECO:0000256" key="8">
    <source>
        <dbReference type="RuleBase" id="RU004262"/>
    </source>
</evidence>
<accession>A0AA39G0S7</accession>
<evidence type="ECO:0000313" key="11">
    <source>
        <dbReference type="Proteomes" id="UP001168972"/>
    </source>
</evidence>
<dbReference type="InterPro" id="IPR033906">
    <property type="entry name" value="Lipase_N"/>
</dbReference>
<comment type="similarity">
    <text evidence="3 8">Belongs to the AB hydrolase superfamily. Lipase family.</text>
</comment>
<dbReference type="GO" id="GO:0016831">
    <property type="term" value="F:carboxy-lyase activity"/>
    <property type="evidence" value="ECO:0007669"/>
    <property type="project" value="InterPro"/>
</dbReference>
<dbReference type="EMBL" id="JAQQBR010000003">
    <property type="protein sequence ID" value="KAK0179377.1"/>
    <property type="molecule type" value="Genomic_DNA"/>
</dbReference>
<dbReference type="GO" id="GO:0016042">
    <property type="term" value="P:lipid catabolic process"/>
    <property type="evidence" value="ECO:0007669"/>
    <property type="project" value="TreeGrafter"/>
</dbReference>
<dbReference type="InterPro" id="IPR029058">
    <property type="entry name" value="AB_hydrolase_fold"/>
</dbReference>
<dbReference type="CDD" id="cd00707">
    <property type="entry name" value="Pancreat_lipase_like"/>
    <property type="match status" value="1"/>
</dbReference>
<reference evidence="10" key="2">
    <citation type="submission" date="2023-03" db="EMBL/GenBank/DDBJ databases">
        <authorList>
            <person name="Inwood S.N."/>
            <person name="Skelly J.G."/>
            <person name="Guhlin J."/>
            <person name="Harrop T.W.R."/>
            <person name="Goldson S.G."/>
            <person name="Dearden P.K."/>
        </authorList>
    </citation>
    <scope>NUCLEOTIDE SEQUENCE</scope>
    <source>
        <strain evidence="10">Lincoln</strain>
        <tissue evidence="10">Whole body</tissue>
    </source>
</reference>
<gene>
    <name evidence="10" type="ORF">PV327_005135</name>
</gene>
<evidence type="ECO:0000256" key="3">
    <source>
        <dbReference type="ARBA" id="ARBA00010701"/>
    </source>
</evidence>
<dbReference type="SUPFAM" id="SSF53474">
    <property type="entry name" value="alpha/beta-Hydrolases"/>
    <property type="match status" value="1"/>
</dbReference>
<dbReference type="AlphaFoldDB" id="A0AA39G0S7"/>
<dbReference type="EC" id="3.1.1.32" evidence="4"/>
<proteinExistence type="inferred from homology"/>
<dbReference type="GO" id="GO:0005615">
    <property type="term" value="C:extracellular space"/>
    <property type="evidence" value="ECO:0007669"/>
    <property type="project" value="TreeGrafter"/>
</dbReference>
<evidence type="ECO:0000256" key="7">
    <source>
        <dbReference type="ARBA" id="ARBA00023157"/>
    </source>
</evidence>
<keyword evidence="7" id="KW-1015">Disulfide bond</keyword>
<name>A0AA39G0S7_MICHY</name>
<dbReference type="GO" id="GO:0008970">
    <property type="term" value="F:phospholipase A1 activity"/>
    <property type="evidence" value="ECO:0007669"/>
    <property type="project" value="UniProtKB-EC"/>
</dbReference>
<organism evidence="10 11">
    <name type="scientific">Microctonus hyperodae</name>
    <name type="common">Parasitoid wasp</name>
    <dbReference type="NCBI Taxonomy" id="165561"/>
    <lineage>
        <taxon>Eukaryota</taxon>
        <taxon>Metazoa</taxon>
        <taxon>Ecdysozoa</taxon>
        <taxon>Arthropoda</taxon>
        <taxon>Hexapoda</taxon>
        <taxon>Insecta</taxon>
        <taxon>Pterygota</taxon>
        <taxon>Neoptera</taxon>
        <taxon>Endopterygota</taxon>
        <taxon>Hymenoptera</taxon>
        <taxon>Apocrita</taxon>
        <taxon>Ichneumonoidea</taxon>
        <taxon>Braconidae</taxon>
        <taxon>Euphorinae</taxon>
        <taxon>Microctonus</taxon>
    </lineage>
</organism>
<feature type="domain" description="Lipase" evidence="9">
    <location>
        <begin position="198"/>
        <end position="451"/>
    </location>
</feature>
<keyword evidence="6" id="KW-0378">Hydrolase</keyword>
<dbReference type="GO" id="GO:0017171">
    <property type="term" value="F:serine hydrolase activity"/>
    <property type="evidence" value="ECO:0007669"/>
    <property type="project" value="TreeGrafter"/>
</dbReference>
<protein>
    <recommendedName>
        <fullName evidence="4">phospholipase A1</fullName>
        <ecNumber evidence="4">3.1.1.32</ecNumber>
    </recommendedName>
</protein>
<evidence type="ECO:0000256" key="5">
    <source>
        <dbReference type="ARBA" id="ARBA00022525"/>
    </source>
</evidence>
<dbReference type="GO" id="GO:0006520">
    <property type="term" value="P:amino acid metabolic process"/>
    <property type="evidence" value="ECO:0007669"/>
    <property type="project" value="InterPro"/>
</dbReference>
<evidence type="ECO:0000256" key="2">
    <source>
        <dbReference type="ARBA" id="ARBA00004613"/>
    </source>
</evidence>
<dbReference type="InterPro" id="IPR000734">
    <property type="entry name" value="TAG_lipase"/>
</dbReference>
<dbReference type="Gene3D" id="1.20.1340.10">
    <property type="entry name" value="dopa decarboxylase, N-terminal domain"/>
    <property type="match status" value="1"/>
</dbReference>
<keyword evidence="5" id="KW-0964">Secreted</keyword>
<dbReference type="PANTHER" id="PTHR11610:SF169">
    <property type="entry name" value="GH15759P-RELATED"/>
    <property type="match status" value="1"/>
</dbReference>
<dbReference type="Pfam" id="PF00151">
    <property type="entry name" value="Lipase"/>
    <property type="match status" value="1"/>
</dbReference>
<dbReference type="PRINTS" id="PR00800">
    <property type="entry name" value="YHDCRBOXLASE"/>
</dbReference>
<dbReference type="InterPro" id="IPR010977">
    <property type="entry name" value="Aromatic_deC"/>
</dbReference>
<evidence type="ECO:0000259" key="9">
    <source>
        <dbReference type="Pfam" id="PF00151"/>
    </source>
</evidence>
<evidence type="ECO:0000256" key="1">
    <source>
        <dbReference type="ARBA" id="ARBA00000111"/>
    </source>
</evidence>
<dbReference type="PANTHER" id="PTHR11610">
    <property type="entry name" value="LIPASE"/>
    <property type="match status" value="1"/>
</dbReference>
<dbReference type="Gene3D" id="3.40.50.1820">
    <property type="entry name" value="alpha/beta hydrolase"/>
    <property type="match status" value="1"/>
</dbReference>
<comment type="catalytic activity">
    <reaction evidence="1">
        <text>a 1,2-diacyl-sn-glycero-3-phosphocholine + H2O = a 2-acyl-sn-glycero-3-phosphocholine + a fatty acid + H(+)</text>
        <dbReference type="Rhea" id="RHEA:18689"/>
        <dbReference type="ChEBI" id="CHEBI:15377"/>
        <dbReference type="ChEBI" id="CHEBI:15378"/>
        <dbReference type="ChEBI" id="CHEBI:28868"/>
        <dbReference type="ChEBI" id="CHEBI:57643"/>
        <dbReference type="ChEBI" id="CHEBI:57875"/>
        <dbReference type="EC" id="3.1.1.32"/>
    </reaction>
</comment>
<sequence>MNIEEFRIRGKQMVEYICEYHQTLDSKRVTANVNPGYLRHLLPNEAPVNPESWDEIMKDVENKIMPGYIRNHIRLAQIFEVMIKCNEKFEVLNDVRNATDADIYYAIQVIEEYANKTISAYNANIKPEDSINGSVSLNKKFDQQITSTFDFHDDANANKKNIIGDDYSQIDMINGDSLKSCSDEKRNTASSFILEPENKHGFINSPLNPSHQTVIHIHGFAEDQNSPSAQGIKNAYLAKGEFNIILVSWSKLATVPWYINAVKNLPTVGAYIAKVIKWLEYGGVNYVSNLHVIGFSLGAHVAAFVGEELARNNFAKIGRITGLDPASPAFESFTTISNGLDKNDAFFVDIIHTNTQGLGIKHAVGHADFYVNYGESQPGCGILDIECSHGRSWELYVESIANPFGFPASICAIWQPTVNQCTRSQNVFMGFAVNQQSRGIFYVETQSRYPFAKNTVPLIKKNVPASRNPLEQGAGYALYSHVDKSPIKLDERHFYYV</sequence>
<dbReference type="Proteomes" id="UP001168972">
    <property type="component" value="Unassembled WGS sequence"/>
</dbReference>
<dbReference type="InterPro" id="IPR013818">
    <property type="entry name" value="Lipase"/>
</dbReference>
<dbReference type="InterPro" id="IPR015424">
    <property type="entry name" value="PyrdxlP-dep_Trfase"/>
</dbReference>
<evidence type="ECO:0000256" key="4">
    <source>
        <dbReference type="ARBA" id="ARBA00013179"/>
    </source>
</evidence>
<evidence type="ECO:0000313" key="10">
    <source>
        <dbReference type="EMBL" id="KAK0179377.1"/>
    </source>
</evidence>